<proteinExistence type="inferred from homology"/>
<accession>A0A0A1U1Y1</accession>
<comment type="similarity">
    <text evidence="5">Belongs to the DPH7 family.</text>
</comment>
<dbReference type="Proteomes" id="UP000014680">
    <property type="component" value="Unassembled WGS sequence"/>
</dbReference>
<dbReference type="OMA" id="EVWTVAM"/>
<comment type="pathway">
    <text evidence="1">Protein modification; peptidyl-diphthamide biosynthesis.</text>
</comment>
<organism evidence="9 10">
    <name type="scientific">Entamoeba invadens IP1</name>
    <dbReference type="NCBI Taxonomy" id="370355"/>
    <lineage>
        <taxon>Eukaryota</taxon>
        <taxon>Amoebozoa</taxon>
        <taxon>Evosea</taxon>
        <taxon>Archamoebae</taxon>
        <taxon>Mastigamoebida</taxon>
        <taxon>Entamoebidae</taxon>
        <taxon>Entamoeba</taxon>
    </lineage>
</organism>
<dbReference type="InterPro" id="IPR001680">
    <property type="entry name" value="WD40_rpt"/>
</dbReference>
<evidence type="ECO:0000256" key="1">
    <source>
        <dbReference type="ARBA" id="ARBA00005156"/>
    </source>
</evidence>
<dbReference type="AlphaFoldDB" id="A0A0A1U1Y1"/>
<dbReference type="EC" id="3.1.1.97" evidence="6"/>
<evidence type="ECO:0000256" key="3">
    <source>
        <dbReference type="ARBA" id="ARBA00022737"/>
    </source>
</evidence>
<evidence type="ECO:0000256" key="2">
    <source>
        <dbReference type="ARBA" id="ARBA00022574"/>
    </source>
</evidence>
<dbReference type="PANTHER" id="PTHR46042:SF1">
    <property type="entry name" value="DIPHTHINE METHYLTRANSFERASE"/>
    <property type="match status" value="1"/>
</dbReference>
<protein>
    <recommendedName>
        <fullName evidence="6">methylated diphthine methylhydrolase</fullName>
        <ecNumber evidence="6">3.1.1.97</ecNumber>
    </recommendedName>
</protein>
<feature type="repeat" description="WD" evidence="8">
    <location>
        <begin position="150"/>
        <end position="181"/>
    </location>
</feature>
<dbReference type="EMBL" id="KB206756">
    <property type="protein sequence ID" value="ELP88061.1"/>
    <property type="molecule type" value="Genomic_DNA"/>
</dbReference>
<dbReference type="GO" id="GO:0017183">
    <property type="term" value="P:protein histidyl modification to diphthamide"/>
    <property type="evidence" value="ECO:0007669"/>
    <property type="project" value="TreeGrafter"/>
</dbReference>
<comment type="catalytic activity">
    <reaction evidence="7">
        <text>diphthine methyl ester-[translation elongation factor 2] + H2O = diphthine-[translation elongation factor 2] + methanol + H(+)</text>
        <dbReference type="Rhea" id="RHEA:42656"/>
        <dbReference type="Rhea" id="RHEA-COMP:10172"/>
        <dbReference type="Rhea" id="RHEA-COMP:10173"/>
        <dbReference type="ChEBI" id="CHEBI:15377"/>
        <dbReference type="ChEBI" id="CHEBI:15378"/>
        <dbReference type="ChEBI" id="CHEBI:17790"/>
        <dbReference type="ChEBI" id="CHEBI:79005"/>
        <dbReference type="ChEBI" id="CHEBI:82696"/>
        <dbReference type="EC" id="3.1.1.97"/>
    </reaction>
</comment>
<dbReference type="PROSITE" id="PS50294">
    <property type="entry name" value="WD_REPEATS_REGION"/>
    <property type="match status" value="1"/>
</dbReference>
<dbReference type="Gene3D" id="2.130.10.10">
    <property type="entry name" value="YVTN repeat-like/Quinoprotein amine dehydrogenase"/>
    <property type="match status" value="1"/>
</dbReference>
<dbReference type="GeneID" id="14887118"/>
<sequence>METSTYTPLLLLETEMEPDGIFNYSTDCIAVSFYHLQNERKSGNLHTYKFNRATNRLELIKASRTPAIHNLGFVTVSDTKFITACTANSKVLFFTPTDDIKEVNCAIIPDECEVLSTSVGGETLVASRNDGFISYWRLFRNGRWKPVKEVKSHDAEIWTVAMKPDGKLLLSGSDDTYCKGWVDEEVVFKIREDAGVTDLVWRENGNFLLGCYDGTVAEFDLRNTKQSIWSGRVDGGAGWRMSDYKNRIVVAGACGGVAEFKMKENGMFEKTFQEYKPHDSMVYGADRLGEDLITCSFYDKKIVMWKKQEEKKEEIC</sequence>
<evidence type="ECO:0000256" key="7">
    <source>
        <dbReference type="ARBA" id="ARBA00047551"/>
    </source>
</evidence>
<dbReference type="Pfam" id="PF00400">
    <property type="entry name" value="WD40"/>
    <property type="match status" value="2"/>
</dbReference>
<dbReference type="InterPro" id="IPR015943">
    <property type="entry name" value="WD40/YVTN_repeat-like_dom_sf"/>
</dbReference>
<dbReference type="GO" id="GO:0005737">
    <property type="term" value="C:cytoplasm"/>
    <property type="evidence" value="ECO:0007669"/>
    <property type="project" value="TreeGrafter"/>
</dbReference>
<dbReference type="GO" id="GO:0061685">
    <property type="term" value="F:diphthine methylesterase activity"/>
    <property type="evidence" value="ECO:0007669"/>
    <property type="project" value="UniProtKB-EC"/>
</dbReference>
<dbReference type="OrthoDB" id="1930760at2759"/>
<dbReference type="KEGG" id="eiv:EIN_221940"/>
<name>A0A0A1U1Y1_ENTIV</name>
<dbReference type="SMART" id="SM00320">
    <property type="entry name" value="WD40"/>
    <property type="match status" value="3"/>
</dbReference>
<dbReference type="InterPro" id="IPR036322">
    <property type="entry name" value="WD40_repeat_dom_sf"/>
</dbReference>
<dbReference type="RefSeq" id="XP_004254832.1">
    <property type="nucleotide sequence ID" value="XM_004254784.1"/>
</dbReference>
<dbReference type="PROSITE" id="PS50082">
    <property type="entry name" value="WD_REPEATS_2"/>
    <property type="match status" value="1"/>
</dbReference>
<keyword evidence="2 8" id="KW-0853">WD repeat</keyword>
<keyword evidence="10" id="KW-1185">Reference proteome</keyword>
<evidence type="ECO:0000313" key="10">
    <source>
        <dbReference type="Proteomes" id="UP000014680"/>
    </source>
</evidence>
<dbReference type="InterPro" id="IPR052415">
    <property type="entry name" value="Diphthine_MTase"/>
</dbReference>
<dbReference type="VEuPathDB" id="AmoebaDB:EIN_221940"/>
<evidence type="ECO:0000256" key="8">
    <source>
        <dbReference type="PROSITE-ProRule" id="PRU00221"/>
    </source>
</evidence>
<gene>
    <name evidence="9" type="ORF">EIN_221940</name>
</gene>
<dbReference type="PANTHER" id="PTHR46042">
    <property type="entry name" value="DIPHTHINE METHYLTRANSFERASE"/>
    <property type="match status" value="1"/>
</dbReference>
<keyword evidence="4" id="KW-0378">Hydrolase</keyword>
<evidence type="ECO:0000256" key="5">
    <source>
        <dbReference type="ARBA" id="ARBA00038092"/>
    </source>
</evidence>
<keyword evidence="3" id="KW-0677">Repeat</keyword>
<evidence type="ECO:0000256" key="6">
    <source>
        <dbReference type="ARBA" id="ARBA00039131"/>
    </source>
</evidence>
<evidence type="ECO:0000256" key="4">
    <source>
        <dbReference type="ARBA" id="ARBA00022801"/>
    </source>
</evidence>
<dbReference type="SUPFAM" id="SSF50978">
    <property type="entry name" value="WD40 repeat-like"/>
    <property type="match status" value="1"/>
</dbReference>
<evidence type="ECO:0000313" key="9">
    <source>
        <dbReference type="EMBL" id="ELP88061.1"/>
    </source>
</evidence>
<reference evidence="9 10" key="1">
    <citation type="submission" date="2012-10" db="EMBL/GenBank/DDBJ databases">
        <authorList>
            <person name="Zafar N."/>
            <person name="Inman J."/>
            <person name="Hall N."/>
            <person name="Lorenzi H."/>
            <person name="Caler E."/>
        </authorList>
    </citation>
    <scope>NUCLEOTIDE SEQUENCE [LARGE SCALE GENOMIC DNA]</scope>
    <source>
        <strain evidence="9 10">IP1</strain>
    </source>
</reference>